<organism evidence="1 2">
    <name type="scientific">Leifsonella bigeumensis</name>
    <dbReference type="NCBI Taxonomy" id="433643"/>
    <lineage>
        <taxon>Bacteria</taxon>
        <taxon>Bacillati</taxon>
        <taxon>Actinomycetota</taxon>
        <taxon>Actinomycetes</taxon>
        <taxon>Micrococcales</taxon>
        <taxon>Microbacteriaceae</taxon>
        <taxon>Leifsonella</taxon>
    </lineage>
</organism>
<accession>A0ABP7FRQ0</accession>
<protein>
    <recommendedName>
        <fullName evidence="3">AbiEi antitoxin C-terminal domain-containing protein</fullName>
    </recommendedName>
</protein>
<keyword evidence="2" id="KW-1185">Reference proteome</keyword>
<dbReference type="RefSeq" id="WP_344756565.1">
    <property type="nucleotide sequence ID" value="NZ_BAABAE010000003.1"/>
</dbReference>
<evidence type="ECO:0008006" key="3">
    <source>
        <dbReference type="Google" id="ProtNLM"/>
    </source>
</evidence>
<comment type="caution">
    <text evidence="1">The sequence shown here is derived from an EMBL/GenBank/DDBJ whole genome shotgun (WGS) entry which is preliminary data.</text>
</comment>
<evidence type="ECO:0000313" key="1">
    <source>
        <dbReference type="EMBL" id="GAA3745828.1"/>
    </source>
</evidence>
<reference evidence="2" key="1">
    <citation type="journal article" date="2019" name="Int. J. Syst. Evol. Microbiol.">
        <title>The Global Catalogue of Microorganisms (GCM) 10K type strain sequencing project: providing services to taxonomists for standard genome sequencing and annotation.</title>
        <authorList>
            <consortium name="The Broad Institute Genomics Platform"/>
            <consortium name="The Broad Institute Genome Sequencing Center for Infectious Disease"/>
            <person name="Wu L."/>
            <person name="Ma J."/>
        </authorList>
    </citation>
    <scope>NUCLEOTIDE SEQUENCE [LARGE SCALE GENOMIC DNA]</scope>
    <source>
        <strain evidence="2">JCM 16949</strain>
    </source>
</reference>
<dbReference type="EMBL" id="BAABAE010000003">
    <property type="protein sequence ID" value="GAA3745828.1"/>
    <property type="molecule type" value="Genomic_DNA"/>
</dbReference>
<dbReference type="Proteomes" id="UP001501004">
    <property type="component" value="Unassembled WGS sequence"/>
</dbReference>
<proteinExistence type="predicted"/>
<evidence type="ECO:0000313" key="2">
    <source>
        <dbReference type="Proteomes" id="UP001501004"/>
    </source>
</evidence>
<sequence>MPRLSPVLDPTDLPEAELRAAILDGELFAFRDGYCPIDEIEGTRHRAMTLARTLPPKVIVERRTAAWVLGLGQAPPSPLEACTDIAARTRIAPVSGLTVREVVIDPDECLTIDGLRITTPLRTAIDLARTEEAFGAPERELVGGLALLGRFGFEDCVAAIDARRNLPNKHLAIERLAAIEHAL</sequence>
<gene>
    <name evidence="1" type="ORF">GCM10022239_21780</name>
</gene>
<name>A0ABP7FRQ0_9MICO</name>